<keyword evidence="1" id="KW-0732">Signal</keyword>
<organism evidence="3 4">
    <name type="scientific">Pelagibacterium luteolum</name>
    <dbReference type="NCBI Taxonomy" id="440168"/>
    <lineage>
        <taxon>Bacteria</taxon>
        <taxon>Pseudomonadati</taxon>
        <taxon>Pseudomonadota</taxon>
        <taxon>Alphaproteobacteria</taxon>
        <taxon>Hyphomicrobiales</taxon>
        <taxon>Devosiaceae</taxon>
        <taxon>Pelagibacterium</taxon>
    </lineage>
</organism>
<evidence type="ECO:0000256" key="1">
    <source>
        <dbReference type="SAM" id="SignalP"/>
    </source>
</evidence>
<evidence type="ECO:0000313" key="4">
    <source>
        <dbReference type="Proteomes" id="UP000199495"/>
    </source>
</evidence>
<proteinExistence type="predicted"/>
<dbReference type="InterPro" id="IPR012347">
    <property type="entry name" value="Ferritin-like"/>
</dbReference>
<gene>
    <name evidence="3" type="ORF">SAMN04487974_10347</name>
</gene>
<dbReference type="OrthoDB" id="517560at2"/>
<dbReference type="PANTHER" id="PTHR36933:SF1">
    <property type="entry name" value="SLL0788 PROTEIN"/>
    <property type="match status" value="1"/>
</dbReference>
<sequence>MKPLALAVLIALTGAPGIAAAQDTSTGGHDAHMQHSSVADDPATAAYQAANARMHEDMAIDFTGDPDIDFMLAMIPHHQGAIDMAEVALEHATDPEVLALAEEVIATQNAEIEMMRAWLAERGQ</sequence>
<dbReference type="Pfam" id="PF03713">
    <property type="entry name" value="DUF305"/>
    <property type="match status" value="1"/>
</dbReference>
<dbReference type="RefSeq" id="WP_090593908.1">
    <property type="nucleotide sequence ID" value="NZ_FNCS01000003.1"/>
</dbReference>
<keyword evidence="4" id="KW-1185">Reference proteome</keyword>
<evidence type="ECO:0000259" key="2">
    <source>
        <dbReference type="Pfam" id="PF03713"/>
    </source>
</evidence>
<dbReference type="InterPro" id="IPR005183">
    <property type="entry name" value="DUF305_CopM-like"/>
</dbReference>
<accession>A0A1G7UFX8</accession>
<reference evidence="3 4" key="1">
    <citation type="submission" date="2016-10" db="EMBL/GenBank/DDBJ databases">
        <authorList>
            <person name="de Groot N.N."/>
        </authorList>
    </citation>
    <scope>NUCLEOTIDE SEQUENCE [LARGE SCALE GENOMIC DNA]</scope>
    <source>
        <strain evidence="3 4">CGMCC 1.10267</strain>
    </source>
</reference>
<dbReference type="EMBL" id="FNCS01000003">
    <property type="protein sequence ID" value="SDG46472.1"/>
    <property type="molecule type" value="Genomic_DNA"/>
</dbReference>
<dbReference type="Proteomes" id="UP000199495">
    <property type="component" value="Unassembled WGS sequence"/>
</dbReference>
<dbReference type="AlphaFoldDB" id="A0A1G7UFX8"/>
<name>A0A1G7UFX8_9HYPH</name>
<dbReference type="STRING" id="440168.SAMN04487974_10347"/>
<protein>
    <recommendedName>
        <fullName evidence="2">DUF305 domain-containing protein</fullName>
    </recommendedName>
</protein>
<feature type="domain" description="DUF305" evidence="2">
    <location>
        <begin position="67"/>
        <end position="124"/>
    </location>
</feature>
<evidence type="ECO:0000313" key="3">
    <source>
        <dbReference type="EMBL" id="SDG46472.1"/>
    </source>
</evidence>
<feature type="signal peptide" evidence="1">
    <location>
        <begin position="1"/>
        <end position="21"/>
    </location>
</feature>
<dbReference type="PANTHER" id="PTHR36933">
    <property type="entry name" value="SLL0788 PROTEIN"/>
    <property type="match status" value="1"/>
</dbReference>
<dbReference type="Gene3D" id="1.20.1260.10">
    <property type="match status" value="1"/>
</dbReference>
<feature type="chain" id="PRO_5011729828" description="DUF305 domain-containing protein" evidence="1">
    <location>
        <begin position="22"/>
        <end position="124"/>
    </location>
</feature>